<sequence>YEAGVDAQREFPGEICDGLQSRPAARRQRYRLAGESFDSRGFPPNSLINGVQADEGSPALFADRASGTRLGKTAFGVGTSCEYFGGRCERDPSRKAVDGMSCVRVVGTRRRLPRPTLKGVQQLSRLRRSVRHRRRPGRLPPWSVPHVFFSPPKVEQMPQAEPDAETAWSKPGRNMEEGGSTALRDYVREFRTAMASASPAADAALARNEAAAAGAPTPSARATPAAGSAGGGGVHSPSALWPATMI</sequence>
<dbReference type="EMBL" id="JAEFCI010011244">
    <property type="protein sequence ID" value="KAG5456732.1"/>
    <property type="molecule type" value="Genomic_DNA"/>
</dbReference>
<comment type="caution">
    <text evidence="2">The sequence shown here is derived from an EMBL/GenBank/DDBJ whole genome shotgun (WGS) entry which is preliminary data.</text>
</comment>
<accession>A0A8H7ZP39</accession>
<proteinExistence type="predicted"/>
<evidence type="ECO:0000313" key="2">
    <source>
        <dbReference type="EMBL" id="KAG5456732.1"/>
    </source>
</evidence>
<feature type="compositionally biased region" description="Low complexity" evidence="1">
    <location>
        <begin position="215"/>
        <end position="227"/>
    </location>
</feature>
<evidence type="ECO:0000256" key="1">
    <source>
        <dbReference type="SAM" id="MobiDB-lite"/>
    </source>
</evidence>
<keyword evidence="3" id="KW-1185">Reference proteome</keyword>
<gene>
    <name evidence="2" type="ORF">BJ554DRAFT_3435</name>
</gene>
<feature type="non-terminal residue" evidence="2">
    <location>
        <position position="1"/>
    </location>
</feature>
<organism evidence="2 3">
    <name type="scientific">Olpidium bornovanus</name>
    <dbReference type="NCBI Taxonomy" id="278681"/>
    <lineage>
        <taxon>Eukaryota</taxon>
        <taxon>Fungi</taxon>
        <taxon>Fungi incertae sedis</taxon>
        <taxon>Olpidiomycota</taxon>
        <taxon>Olpidiomycotina</taxon>
        <taxon>Olpidiomycetes</taxon>
        <taxon>Olpidiales</taxon>
        <taxon>Olpidiaceae</taxon>
        <taxon>Olpidium</taxon>
    </lineage>
</organism>
<feature type="region of interest" description="Disordered" evidence="1">
    <location>
        <begin position="215"/>
        <end position="246"/>
    </location>
</feature>
<dbReference type="AlphaFoldDB" id="A0A8H7ZP39"/>
<feature type="region of interest" description="Disordered" evidence="1">
    <location>
        <begin position="153"/>
        <end position="177"/>
    </location>
</feature>
<reference evidence="2 3" key="1">
    <citation type="journal article" name="Sci. Rep.">
        <title>Genome-scale phylogenetic analyses confirm Olpidium as the closest living zoosporic fungus to the non-flagellated, terrestrial fungi.</title>
        <authorList>
            <person name="Chang Y."/>
            <person name="Rochon D."/>
            <person name="Sekimoto S."/>
            <person name="Wang Y."/>
            <person name="Chovatia M."/>
            <person name="Sandor L."/>
            <person name="Salamov A."/>
            <person name="Grigoriev I.V."/>
            <person name="Stajich J.E."/>
            <person name="Spatafora J.W."/>
        </authorList>
    </citation>
    <scope>NUCLEOTIDE SEQUENCE [LARGE SCALE GENOMIC DNA]</scope>
    <source>
        <strain evidence="2">S191</strain>
    </source>
</reference>
<protein>
    <submittedName>
        <fullName evidence="2">Uncharacterized protein</fullName>
    </submittedName>
</protein>
<name>A0A8H7ZP39_9FUNG</name>
<evidence type="ECO:0000313" key="3">
    <source>
        <dbReference type="Proteomes" id="UP000673691"/>
    </source>
</evidence>
<dbReference type="Proteomes" id="UP000673691">
    <property type="component" value="Unassembled WGS sequence"/>
</dbReference>